<dbReference type="GO" id="GO:0016787">
    <property type="term" value="F:hydrolase activity"/>
    <property type="evidence" value="ECO:0007669"/>
    <property type="project" value="UniProtKB-KW"/>
</dbReference>
<dbReference type="Proteomes" id="UP000016922">
    <property type="component" value="Unassembled WGS sequence"/>
</dbReference>
<protein>
    <submittedName>
        <fullName evidence="2">Alpha/beta-Hydrolase</fullName>
    </submittedName>
</protein>
<dbReference type="GeneID" id="19461990"/>
<dbReference type="AlphaFoldDB" id="S3CMR1"/>
<dbReference type="InterPro" id="IPR029058">
    <property type="entry name" value="AB_hydrolase_fold"/>
</dbReference>
<evidence type="ECO:0000313" key="3">
    <source>
        <dbReference type="Proteomes" id="UP000016922"/>
    </source>
</evidence>
<dbReference type="Gene3D" id="3.40.50.1820">
    <property type="entry name" value="alpha/beta hydrolase"/>
    <property type="match status" value="1"/>
</dbReference>
<dbReference type="PANTHER" id="PTHR37017:SF13">
    <property type="entry name" value="AB HYDROLASE-1 DOMAIN-CONTAINING PROTEIN"/>
    <property type="match status" value="1"/>
</dbReference>
<name>S3CMR1_GLAL2</name>
<dbReference type="EMBL" id="KE145370">
    <property type="protein sequence ID" value="EPE27020.1"/>
    <property type="molecule type" value="Genomic_DNA"/>
</dbReference>
<dbReference type="eggNOG" id="ENOG502SMUR">
    <property type="taxonomic scope" value="Eukaryota"/>
</dbReference>
<dbReference type="PANTHER" id="PTHR37017">
    <property type="entry name" value="AB HYDROLASE-1 DOMAIN-CONTAINING PROTEIN-RELATED"/>
    <property type="match status" value="1"/>
</dbReference>
<dbReference type="KEGG" id="glz:GLAREA_02934"/>
<dbReference type="RefSeq" id="XP_008086210.1">
    <property type="nucleotide sequence ID" value="XM_008088019.1"/>
</dbReference>
<keyword evidence="3" id="KW-1185">Reference proteome</keyword>
<dbReference type="OMA" id="GIDMIER"/>
<feature type="domain" description="AB hydrolase-1" evidence="1">
    <location>
        <begin position="6"/>
        <end position="266"/>
    </location>
</feature>
<dbReference type="OrthoDB" id="1263307at2759"/>
<accession>S3CMR1</accession>
<dbReference type="Pfam" id="PF12697">
    <property type="entry name" value="Abhydrolase_6"/>
    <property type="match status" value="1"/>
</dbReference>
<dbReference type="SUPFAM" id="SSF53474">
    <property type="entry name" value="alpha/beta-Hydrolases"/>
    <property type="match status" value="1"/>
</dbReference>
<sequence>MCDLSIVLVPGAFGLPEFYAPQVPHFPPPNLTPNFLRIAHAVASHGHSIQVLSLPTIPHYNSTLGTPPPMSADAAYIARIVSQLADEDKDILLISHSYGGVPMSESVKGLSKKERKKKGKKGGIVRLAYLTSIVPEVGKSVTDTFAGVPVGQQLGLGVDELGWLYQANVTRNAAIVFSDLPSTEAVAWAERFYRQSAVSYAGPLTYAGYADVPVSYLVCERDLVIPATLQRGMIAMIERVAGRKVDVESIDTGHVPVASQPDLVVDWILRVVKKASR</sequence>
<dbReference type="InterPro" id="IPR052897">
    <property type="entry name" value="Sec-Metab_Biosynth_Hydrolase"/>
</dbReference>
<evidence type="ECO:0000313" key="2">
    <source>
        <dbReference type="EMBL" id="EPE27020.1"/>
    </source>
</evidence>
<reference evidence="2 3" key="1">
    <citation type="journal article" date="2013" name="BMC Genomics">
        <title>Genomics-driven discovery of the pneumocandin biosynthetic gene cluster in the fungus Glarea lozoyensis.</title>
        <authorList>
            <person name="Chen L."/>
            <person name="Yue Q."/>
            <person name="Zhang X."/>
            <person name="Xiang M."/>
            <person name="Wang C."/>
            <person name="Li S."/>
            <person name="Che Y."/>
            <person name="Ortiz-Lopez F.J."/>
            <person name="Bills G.F."/>
            <person name="Liu X."/>
            <person name="An Z."/>
        </authorList>
    </citation>
    <scope>NUCLEOTIDE SEQUENCE [LARGE SCALE GENOMIC DNA]</scope>
    <source>
        <strain evidence="3">ATCC 20868 / MF5171</strain>
    </source>
</reference>
<dbReference type="InterPro" id="IPR000073">
    <property type="entry name" value="AB_hydrolase_1"/>
</dbReference>
<proteinExistence type="predicted"/>
<keyword evidence="2" id="KW-0378">Hydrolase</keyword>
<evidence type="ECO:0000259" key="1">
    <source>
        <dbReference type="Pfam" id="PF12697"/>
    </source>
</evidence>
<dbReference type="HOGENOM" id="CLU_046066_1_0_1"/>
<dbReference type="STRING" id="1116229.S3CMR1"/>
<organism evidence="2 3">
    <name type="scientific">Glarea lozoyensis (strain ATCC 20868 / MF5171)</name>
    <dbReference type="NCBI Taxonomy" id="1116229"/>
    <lineage>
        <taxon>Eukaryota</taxon>
        <taxon>Fungi</taxon>
        <taxon>Dikarya</taxon>
        <taxon>Ascomycota</taxon>
        <taxon>Pezizomycotina</taxon>
        <taxon>Leotiomycetes</taxon>
        <taxon>Helotiales</taxon>
        <taxon>Helotiaceae</taxon>
        <taxon>Glarea</taxon>
    </lineage>
</organism>
<gene>
    <name evidence="2" type="ORF">GLAREA_02934</name>
</gene>